<evidence type="ECO:0000313" key="5">
    <source>
        <dbReference type="EMBL" id="MBB4446591.1"/>
    </source>
</evidence>
<dbReference type="InterPro" id="IPR038610">
    <property type="entry name" value="FliK-like_C_sf"/>
</dbReference>
<dbReference type="Proteomes" id="UP000524535">
    <property type="component" value="Unassembled WGS sequence"/>
</dbReference>
<dbReference type="Proteomes" id="UP000520770">
    <property type="component" value="Unassembled WGS sequence"/>
</dbReference>
<feature type="compositionally biased region" description="Polar residues" evidence="1">
    <location>
        <begin position="451"/>
        <end position="465"/>
    </location>
</feature>
<feature type="compositionally biased region" description="Low complexity" evidence="1">
    <location>
        <begin position="11"/>
        <end position="23"/>
    </location>
</feature>
<dbReference type="AlphaFoldDB" id="A0A7W6UYJ2"/>
<evidence type="ECO:0000256" key="1">
    <source>
        <dbReference type="SAM" id="MobiDB-lite"/>
    </source>
</evidence>
<dbReference type="EMBL" id="JACIGY010000002">
    <property type="protein sequence ID" value="MBB4411900.1"/>
    <property type="molecule type" value="Genomic_DNA"/>
</dbReference>
<reference evidence="6 7" key="1">
    <citation type="submission" date="2020-08" db="EMBL/GenBank/DDBJ databases">
        <title>Genomic Encyclopedia of Type Strains, Phase IV (KMG-V): Genome sequencing to study the core and pangenomes of soil and plant-associated prokaryotes.</title>
        <authorList>
            <person name="Whitman W."/>
        </authorList>
    </citation>
    <scope>NUCLEOTIDE SEQUENCE [LARGE SCALE GENOMIC DNA]</scope>
    <source>
        <strain evidence="4 7">SEMIA 444</strain>
        <strain evidence="3 6">SEMIA 448</strain>
        <strain evidence="5 8">SEMIA 452</strain>
    </source>
</reference>
<feature type="compositionally biased region" description="Polar residues" evidence="1">
    <location>
        <begin position="421"/>
        <end position="430"/>
    </location>
</feature>
<evidence type="ECO:0000313" key="7">
    <source>
        <dbReference type="Proteomes" id="UP000524535"/>
    </source>
</evidence>
<evidence type="ECO:0000313" key="4">
    <source>
        <dbReference type="EMBL" id="MBB4411900.1"/>
    </source>
</evidence>
<organism evidence="5 8">
    <name type="scientific">Aliirhizobium cellulosilyticum</name>
    <dbReference type="NCBI Taxonomy" id="393664"/>
    <lineage>
        <taxon>Bacteria</taxon>
        <taxon>Pseudomonadati</taxon>
        <taxon>Pseudomonadota</taxon>
        <taxon>Alphaproteobacteria</taxon>
        <taxon>Hyphomicrobiales</taxon>
        <taxon>Rhizobiaceae</taxon>
        <taxon>Aliirhizobium</taxon>
    </lineage>
</organism>
<dbReference type="EMBL" id="JACIHM010000002">
    <property type="protein sequence ID" value="MBB4446591.1"/>
    <property type="molecule type" value="Genomic_DNA"/>
</dbReference>
<protein>
    <submittedName>
        <fullName evidence="5">Chemotaxis protein MotD</fullName>
    </submittedName>
</protein>
<feature type="compositionally biased region" description="Low complexity" evidence="1">
    <location>
        <begin position="431"/>
        <end position="441"/>
    </location>
</feature>
<dbReference type="Gene3D" id="3.30.750.140">
    <property type="match status" value="1"/>
</dbReference>
<dbReference type="Pfam" id="PF02120">
    <property type="entry name" value="Flg_hook"/>
    <property type="match status" value="1"/>
</dbReference>
<sequence length="489" mass="49935">MMNVVNNALPASADVSTAASSASNKGTRTSKDDGFAKTLNSYGDGQGQREKAAAANDDGAATETQAGQDQPDTDVAAEPKATASARPFAMTVETMLSKAVVQASDAITPEAVVEMPVEGQDAEPQVPVDVADLDTAADLLADLQAAMPANTKGSSSPVRNTAADQAKTDNTDTDAADPDAADDALALLQSLPETASAQTVQSDIAGDQLPVQTESAEIDVDTVTAQAGNAALSLKDAAAGTATNTVATDTKTSQRPAATAADVAPAVHDALEHDSELSVDMETPAVQVTENRRYIGMAPSSNAVSLATAFGQDPDWSAAMNPSAKLSNEALYASTGKVVNTLKIELNPNDLGHVTATMRMVGEELNIHLTVESSKAYRQLMHDSSTMLDNLKSQGYSVDQITVSIASGSSSTSSDKGSDTFANSRQSSDMGQAQQQQQQNGRQGGNTSGGLTDTSDIGTRISSSGGKDEGSAQGAGSGGAGARPDTVYL</sequence>
<gene>
    <name evidence="4" type="ORF">GGE31_002405</name>
    <name evidence="3" type="ORF">GGE33_002406</name>
    <name evidence="5" type="ORF">GGE35_002407</name>
</gene>
<feature type="domain" description="Flagellar hook-length control protein-like C-terminal" evidence="2">
    <location>
        <begin position="333"/>
        <end position="409"/>
    </location>
</feature>
<dbReference type="CDD" id="cd17470">
    <property type="entry name" value="T3SS_Flik_C"/>
    <property type="match status" value="1"/>
</dbReference>
<evidence type="ECO:0000313" key="3">
    <source>
        <dbReference type="EMBL" id="MBB4348664.1"/>
    </source>
</evidence>
<evidence type="ECO:0000259" key="2">
    <source>
        <dbReference type="Pfam" id="PF02120"/>
    </source>
</evidence>
<feature type="region of interest" description="Disordered" evidence="1">
    <location>
        <begin position="148"/>
        <end position="178"/>
    </location>
</feature>
<evidence type="ECO:0000313" key="6">
    <source>
        <dbReference type="Proteomes" id="UP000520770"/>
    </source>
</evidence>
<evidence type="ECO:0000313" key="8">
    <source>
        <dbReference type="Proteomes" id="UP000576087"/>
    </source>
</evidence>
<dbReference type="InterPro" id="IPR021136">
    <property type="entry name" value="Flagellar_hook_control-like_C"/>
</dbReference>
<dbReference type="RefSeq" id="WP_183823305.1">
    <property type="nucleotide sequence ID" value="NZ_JACIGW010000002.1"/>
</dbReference>
<proteinExistence type="predicted"/>
<comment type="caution">
    <text evidence="5">The sequence shown here is derived from an EMBL/GenBank/DDBJ whole genome shotgun (WGS) entry which is preliminary data.</text>
</comment>
<name>A0A7W6UYJ2_9HYPH</name>
<keyword evidence="7" id="KW-1185">Reference proteome</keyword>
<feature type="region of interest" description="Disordered" evidence="1">
    <location>
        <begin position="1"/>
        <end position="81"/>
    </location>
</feature>
<accession>A0A7W6UYJ2</accession>
<dbReference type="EMBL" id="JACIGW010000002">
    <property type="protein sequence ID" value="MBB4348664.1"/>
    <property type="molecule type" value="Genomic_DNA"/>
</dbReference>
<feature type="region of interest" description="Disordered" evidence="1">
    <location>
        <begin position="406"/>
        <end position="489"/>
    </location>
</feature>
<dbReference type="Proteomes" id="UP000576087">
    <property type="component" value="Unassembled WGS sequence"/>
</dbReference>